<dbReference type="GO" id="GO:0008270">
    <property type="term" value="F:zinc ion binding"/>
    <property type="evidence" value="ECO:0007669"/>
    <property type="project" value="UniProtKB-KW"/>
</dbReference>
<comment type="subcellular location">
    <subcellularLocation>
        <location evidence="1">Nucleus</location>
    </subcellularLocation>
</comment>
<evidence type="ECO:0000256" key="1">
    <source>
        <dbReference type="ARBA" id="ARBA00004123"/>
    </source>
</evidence>
<accession>A0A642UCV6</accession>
<evidence type="ECO:0000256" key="2">
    <source>
        <dbReference type="ARBA" id="ARBA00022723"/>
    </source>
</evidence>
<dbReference type="Proteomes" id="UP000449547">
    <property type="component" value="Unassembled WGS sequence"/>
</dbReference>
<dbReference type="GeneID" id="54784222"/>
<dbReference type="InterPro" id="IPR036236">
    <property type="entry name" value="Znf_C2H2_sf"/>
</dbReference>
<sequence length="502" mass="54793">MNAETRPARLSALWTSSVLTRVLSALAALWALVRWTSAPVVVDPPKHVENNKKTEEPEAKVTVSTSTNAVSHPLFPQRGKLDHHVVTTTTEEIDDDDTQSIASDSEVMNPTLCSTGLTTQIMPFKNENGELEWTFADKDSASDELDAFRLSPSTSNESSKSLSTPSSSDNLQGDANNLHACPYCSATFKIRGYLTRHLKKHATKKAYSCPFHQYTTYVDDNNITHKCHPNGGFSRRDTYKTHLKSRHFKYPKGTRTKERGSSSGSCGLCGEYFNNPEIWCEIHIEGGQCKFLPPGFKGKSRILKKLEKQGKQGILADLVPNYDVSSLTASQNSNPSDGTAGMTPSLTPNSNTNSTPQGSSPGRISPAANGQQMSVATTGSSQGVGTPNGVSASYDYNHSSPAASISSSIPPSKSPPVPMNGALPQSQLPPPPHYPQFTAEDQMMMGLPMDLTAPMAKSYPTEMHVPAQDDYDDEFCLDTDQLYMYDVYQRMMEVPPQFSFTA</sequence>
<evidence type="ECO:0000256" key="7">
    <source>
        <dbReference type="SAM" id="MobiDB-lite"/>
    </source>
</evidence>
<dbReference type="SUPFAM" id="SSF57667">
    <property type="entry name" value="beta-beta-alpha zinc fingers"/>
    <property type="match status" value="1"/>
</dbReference>
<dbReference type="PANTHER" id="PTHR24396:SF19">
    <property type="entry name" value="FI01119P"/>
    <property type="match status" value="1"/>
</dbReference>
<dbReference type="GO" id="GO:0005634">
    <property type="term" value="C:nucleus"/>
    <property type="evidence" value="ECO:0007669"/>
    <property type="project" value="UniProtKB-SubCell"/>
</dbReference>
<organism evidence="9 10">
    <name type="scientific">Diutina rugosa</name>
    <name type="common">Yeast</name>
    <name type="synonym">Candida rugosa</name>
    <dbReference type="NCBI Taxonomy" id="5481"/>
    <lineage>
        <taxon>Eukaryota</taxon>
        <taxon>Fungi</taxon>
        <taxon>Dikarya</taxon>
        <taxon>Ascomycota</taxon>
        <taxon>Saccharomycotina</taxon>
        <taxon>Pichiomycetes</taxon>
        <taxon>Debaryomycetaceae</taxon>
        <taxon>Diutina</taxon>
    </lineage>
</organism>
<feature type="region of interest" description="Disordered" evidence="7">
    <location>
        <begin position="327"/>
        <end position="430"/>
    </location>
</feature>
<feature type="compositionally biased region" description="Low complexity" evidence="7">
    <location>
        <begin position="150"/>
        <end position="168"/>
    </location>
</feature>
<keyword evidence="4" id="KW-0862">Zinc</keyword>
<comment type="caution">
    <text evidence="9">The sequence shown here is derived from an EMBL/GenBank/DDBJ whole genome shotgun (WGS) entry which is preliminary data.</text>
</comment>
<evidence type="ECO:0000313" key="10">
    <source>
        <dbReference type="Proteomes" id="UP000449547"/>
    </source>
</evidence>
<proteinExistence type="predicted"/>
<evidence type="ECO:0000256" key="6">
    <source>
        <dbReference type="PROSITE-ProRule" id="PRU00042"/>
    </source>
</evidence>
<reference evidence="9 10" key="1">
    <citation type="submission" date="2019-07" db="EMBL/GenBank/DDBJ databases">
        <title>Genome assembly of two rare yeast pathogens: Diutina rugosa and Trichomonascus ciferrii.</title>
        <authorList>
            <person name="Mixao V."/>
            <person name="Saus E."/>
            <person name="Hansen A."/>
            <person name="Lass-Flor C."/>
            <person name="Gabaldon T."/>
        </authorList>
    </citation>
    <scope>NUCLEOTIDE SEQUENCE [LARGE SCALE GENOMIC DNA]</scope>
    <source>
        <strain evidence="9 10">CBS 613</strain>
    </source>
</reference>
<dbReference type="EMBL" id="SWFT01000162">
    <property type="protein sequence ID" value="KAA8896831.1"/>
    <property type="molecule type" value="Genomic_DNA"/>
</dbReference>
<evidence type="ECO:0000259" key="8">
    <source>
        <dbReference type="PROSITE" id="PS50157"/>
    </source>
</evidence>
<dbReference type="RefSeq" id="XP_034009627.1">
    <property type="nucleotide sequence ID" value="XM_034158568.1"/>
</dbReference>
<feature type="compositionally biased region" description="Low complexity" evidence="7">
    <location>
        <begin position="399"/>
        <end position="411"/>
    </location>
</feature>
<evidence type="ECO:0000256" key="4">
    <source>
        <dbReference type="ARBA" id="ARBA00022833"/>
    </source>
</evidence>
<dbReference type="PROSITE" id="PS00028">
    <property type="entry name" value="ZINC_FINGER_C2H2_1"/>
    <property type="match status" value="1"/>
</dbReference>
<dbReference type="PANTHER" id="PTHR24396">
    <property type="entry name" value="ZINC FINGER PROTEIN"/>
    <property type="match status" value="1"/>
</dbReference>
<dbReference type="PROSITE" id="PS50157">
    <property type="entry name" value="ZINC_FINGER_C2H2_2"/>
    <property type="match status" value="1"/>
</dbReference>
<keyword evidence="10" id="KW-1185">Reference proteome</keyword>
<keyword evidence="5" id="KW-0539">Nucleus</keyword>
<feature type="compositionally biased region" description="Polar residues" evidence="7">
    <location>
        <begin position="327"/>
        <end position="398"/>
    </location>
</feature>
<feature type="region of interest" description="Disordered" evidence="7">
    <location>
        <begin position="150"/>
        <end position="171"/>
    </location>
</feature>
<feature type="domain" description="C2H2-type" evidence="8">
    <location>
        <begin position="179"/>
        <end position="206"/>
    </location>
</feature>
<keyword evidence="2" id="KW-0479">Metal-binding</keyword>
<name>A0A642UCV6_DIURU</name>
<feature type="region of interest" description="Disordered" evidence="7">
    <location>
        <begin position="46"/>
        <end position="75"/>
    </location>
</feature>
<evidence type="ECO:0000313" key="9">
    <source>
        <dbReference type="EMBL" id="KAA8896831.1"/>
    </source>
</evidence>
<keyword evidence="3 6" id="KW-0863">Zinc-finger</keyword>
<feature type="compositionally biased region" description="Basic and acidic residues" evidence="7">
    <location>
        <begin position="46"/>
        <end position="59"/>
    </location>
</feature>
<protein>
    <recommendedName>
        <fullName evidence="8">C2H2-type domain-containing protein</fullName>
    </recommendedName>
</protein>
<dbReference type="InterPro" id="IPR051643">
    <property type="entry name" value="Transcr_Reg_ZincFinger"/>
</dbReference>
<dbReference type="InterPro" id="IPR013087">
    <property type="entry name" value="Znf_C2H2_type"/>
</dbReference>
<dbReference type="GO" id="GO:0000978">
    <property type="term" value="F:RNA polymerase II cis-regulatory region sequence-specific DNA binding"/>
    <property type="evidence" value="ECO:0007669"/>
    <property type="project" value="TreeGrafter"/>
</dbReference>
<evidence type="ECO:0000256" key="5">
    <source>
        <dbReference type="ARBA" id="ARBA00023242"/>
    </source>
</evidence>
<dbReference type="AlphaFoldDB" id="A0A642UCV6"/>
<dbReference type="VEuPathDB" id="FungiDB:DIURU_005571"/>
<evidence type="ECO:0000256" key="3">
    <source>
        <dbReference type="ARBA" id="ARBA00022771"/>
    </source>
</evidence>
<dbReference type="OrthoDB" id="9439903at2759"/>
<dbReference type="Gene3D" id="3.30.160.60">
    <property type="entry name" value="Classic Zinc Finger"/>
    <property type="match status" value="1"/>
</dbReference>
<dbReference type="GO" id="GO:0000981">
    <property type="term" value="F:DNA-binding transcription factor activity, RNA polymerase II-specific"/>
    <property type="evidence" value="ECO:0007669"/>
    <property type="project" value="TreeGrafter"/>
</dbReference>
<dbReference type="SMART" id="SM00355">
    <property type="entry name" value="ZnF_C2H2"/>
    <property type="match status" value="2"/>
</dbReference>
<gene>
    <name evidence="9" type="ORF">DIURU_005571</name>
</gene>